<protein>
    <submittedName>
        <fullName evidence="1">DUF493 family protein</fullName>
    </submittedName>
</protein>
<organism evidence="1 2">
    <name type="scientific">Apibacter muscae</name>
    <dbReference type="NCBI Taxonomy" id="2509004"/>
    <lineage>
        <taxon>Bacteria</taxon>
        <taxon>Pseudomonadati</taxon>
        <taxon>Bacteroidota</taxon>
        <taxon>Flavobacteriia</taxon>
        <taxon>Flavobacteriales</taxon>
        <taxon>Weeksellaceae</taxon>
        <taxon>Apibacter</taxon>
    </lineage>
</organism>
<dbReference type="AlphaFoldDB" id="A0A563DFL7"/>
<keyword evidence="2" id="KW-1185">Reference proteome</keyword>
<gene>
    <name evidence="1" type="ORF">ETU09_05240</name>
</gene>
<proteinExistence type="predicted"/>
<dbReference type="Gene3D" id="3.30.70.260">
    <property type="match status" value="1"/>
</dbReference>
<dbReference type="InterPro" id="IPR027471">
    <property type="entry name" value="YbeD-like_sf"/>
</dbReference>
<sequence>MSNNEINSKDINNKNSEEFYDKLKIQLDESNTLPGKYMFKFIVPTESSKIAKIQKIFEFASPTFSMRDSKNNKYTSISVNIYAVDSTSIINYYKEVSLIEGVMML</sequence>
<reference evidence="1 2" key="1">
    <citation type="submission" date="2019-02" db="EMBL/GenBank/DDBJ databases">
        <title>Apibacter muscae sp. nov.: a novel member of the house fly microbiota.</title>
        <authorList>
            <person name="Park R."/>
        </authorList>
    </citation>
    <scope>NUCLEOTIDE SEQUENCE [LARGE SCALE GENOMIC DNA]</scope>
    <source>
        <strain evidence="1 2">AL1</strain>
    </source>
</reference>
<dbReference type="InterPro" id="IPR007454">
    <property type="entry name" value="UPF0250_YbeD-like"/>
</dbReference>
<name>A0A563DFL7_9FLAO</name>
<evidence type="ECO:0000313" key="2">
    <source>
        <dbReference type="Proteomes" id="UP000319499"/>
    </source>
</evidence>
<dbReference type="OrthoDB" id="5616097at2"/>
<dbReference type="RefSeq" id="WP_146292341.1">
    <property type="nucleotide sequence ID" value="NZ_SELH01000017.1"/>
</dbReference>
<evidence type="ECO:0000313" key="1">
    <source>
        <dbReference type="EMBL" id="TWP28723.1"/>
    </source>
</evidence>
<dbReference type="EMBL" id="SELH01000017">
    <property type="protein sequence ID" value="TWP28723.1"/>
    <property type="molecule type" value="Genomic_DNA"/>
</dbReference>
<comment type="caution">
    <text evidence="1">The sequence shown here is derived from an EMBL/GenBank/DDBJ whole genome shotgun (WGS) entry which is preliminary data.</text>
</comment>
<accession>A0A563DFL7</accession>
<dbReference type="Pfam" id="PF04359">
    <property type="entry name" value="DUF493"/>
    <property type="match status" value="1"/>
</dbReference>
<dbReference type="SUPFAM" id="SSF117991">
    <property type="entry name" value="YbeD/HP0495-like"/>
    <property type="match status" value="1"/>
</dbReference>
<dbReference type="Proteomes" id="UP000319499">
    <property type="component" value="Unassembled WGS sequence"/>
</dbReference>